<keyword evidence="2" id="KW-1185">Reference proteome</keyword>
<gene>
    <name evidence="1" type="ORF">AVEN_61535_1</name>
</gene>
<evidence type="ECO:0000313" key="2">
    <source>
        <dbReference type="Proteomes" id="UP000499080"/>
    </source>
</evidence>
<dbReference type="AlphaFoldDB" id="A0A4Y2I846"/>
<accession>A0A4Y2I846</accession>
<comment type="caution">
    <text evidence="1">The sequence shown here is derived from an EMBL/GenBank/DDBJ whole genome shotgun (WGS) entry which is preliminary data.</text>
</comment>
<dbReference type="Proteomes" id="UP000499080">
    <property type="component" value="Unassembled WGS sequence"/>
</dbReference>
<name>A0A4Y2I846_ARAVE</name>
<organism evidence="1 2">
    <name type="scientific">Araneus ventricosus</name>
    <name type="common">Orbweaver spider</name>
    <name type="synonym">Epeira ventricosa</name>
    <dbReference type="NCBI Taxonomy" id="182803"/>
    <lineage>
        <taxon>Eukaryota</taxon>
        <taxon>Metazoa</taxon>
        <taxon>Ecdysozoa</taxon>
        <taxon>Arthropoda</taxon>
        <taxon>Chelicerata</taxon>
        <taxon>Arachnida</taxon>
        <taxon>Araneae</taxon>
        <taxon>Araneomorphae</taxon>
        <taxon>Entelegynae</taxon>
        <taxon>Araneoidea</taxon>
        <taxon>Araneidae</taxon>
        <taxon>Araneus</taxon>
    </lineage>
</organism>
<reference evidence="1 2" key="1">
    <citation type="journal article" date="2019" name="Sci. Rep.">
        <title>Orb-weaving spider Araneus ventricosus genome elucidates the spidroin gene catalogue.</title>
        <authorList>
            <person name="Kono N."/>
            <person name="Nakamura H."/>
            <person name="Ohtoshi R."/>
            <person name="Moran D.A.P."/>
            <person name="Shinohara A."/>
            <person name="Yoshida Y."/>
            <person name="Fujiwara M."/>
            <person name="Mori M."/>
            <person name="Tomita M."/>
            <person name="Arakawa K."/>
        </authorList>
    </citation>
    <scope>NUCLEOTIDE SEQUENCE [LARGE SCALE GENOMIC DNA]</scope>
</reference>
<evidence type="ECO:0000313" key="1">
    <source>
        <dbReference type="EMBL" id="GBM73921.1"/>
    </source>
</evidence>
<dbReference type="EMBL" id="BGPR01002465">
    <property type="protein sequence ID" value="GBM73921.1"/>
    <property type="molecule type" value="Genomic_DNA"/>
</dbReference>
<sequence length="100" mass="11002">MAIPIFTIEWTNAIKKRISSDRSVQLSFPIQACMEYARATGIVALCSSYVYSRTSDSTDSRAEVLRLSNGVVEIFAALGELITCCPSFASHIRHINLSVT</sequence>
<protein>
    <submittedName>
        <fullName evidence="1">Uncharacterized protein</fullName>
    </submittedName>
</protein>
<proteinExistence type="predicted"/>